<dbReference type="GO" id="GO:0004175">
    <property type="term" value="F:endopeptidase activity"/>
    <property type="evidence" value="ECO:0007669"/>
    <property type="project" value="TreeGrafter"/>
</dbReference>
<feature type="domain" description="Tail specific protease" evidence="5">
    <location>
        <begin position="1"/>
        <end position="78"/>
    </location>
</feature>
<dbReference type="GO" id="GO:0006508">
    <property type="term" value="P:proteolysis"/>
    <property type="evidence" value="ECO:0007669"/>
    <property type="project" value="UniProtKB-KW"/>
</dbReference>
<evidence type="ECO:0000259" key="5">
    <source>
        <dbReference type="SMART" id="SM00245"/>
    </source>
</evidence>
<keyword evidence="4" id="KW-0812">Transmembrane</keyword>
<keyword evidence="2" id="KW-0378">Hydrolase</keyword>
<evidence type="ECO:0000256" key="2">
    <source>
        <dbReference type="ARBA" id="ARBA00022801"/>
    </source>
</evidence>
<sequence length="150" mass="16626">MQVLVNKNTASASEIVASALHDNCRAVLVGERTFGKGLIQSVFELHDGSGVVVTIGKYVTPNHMDINGNGIEPDFQKFPGKKIISLLSKWKYAPNNRDDSCLQLGLRSLNIYRNAKDYRKDKTQIVCSLSLSLSLDSTFLALYAFFLDII</sequence>
<evidence type="ECO:0000256" key="3">
    <source>
        <dbReference type="ARBA" id="ARBA00022825"/>
    </source>
</evidence>
<keyword evidence="1" id="KW-0645">Protease</keyword>
<feature type="transmembrane region" description="Helical" evidence="4">
    <location>
        <begin position="125"/>
        <end position="146"/>
    </location>
</feature>
<dbReference type="GO" id="GO:0008236">
    <property type="term" value="F:serine-type peptidase activity"/>
    <property type="evidence" value="ECO:0007669"/>
    <property type="project" value="UniProtKB-KW"/>
</dbReference>
<dbReference type="InterPro" id="IPR004447">
    <property type="entry name" value="Peptidase_S41A"/>
</dbReference>
<comment type="caution">
    <text evidence="6">The sequence shown here is derived from an EMBL/GenBank/DDBJ whole genome shotgun (WGS) entry which is preliminary data.</text>
</comment>
<keyword evidence="4" id="KW-1133">Transmembrane helix</keyword>
<dbReference type="Pfam" id="PF03572">
    <property type="entry name" value="Peptidase_S41"/>
    <property type="match status" value="1"/>
</dbReference>
<accession>A0AAV6LB45</accession>
<proteinExistence type="predicted"/>
<evidence type="ECO:0000256" key="1">
    <source>
        <dbReference type="ARBA" id="ARBA00022670"/>
    </source>
</evidence>
<dbReference type="PANTHER" id="PTHR32060:SF31">
    <property type="entry name" value="CARBOXYL-TERMINAL-PROCESSING PEPTIDASE 1, CHLOROPLASTIC"/>
    <property type="match status" value="1"/>
</dbReference>
<keyword evidence="7" id="KW-1185">Reference proteome</keyword>
<dbReference type="PANTHER" id="PTHR32060">
    <property type="entry name" value="TAIL-SPECIFIC PROTEASE"/>
    <property type="match status" value="1"/>
</dbReference>
<gene>
    <name evidence="6" type="ORF">RHGRI_005058</name>
</gene>
<dbReference type="Proteomes" id="UP000823749">
    <property type="component" value="Chromosome 2"/>
</dbReference>
<name>A0AAV6LB45_9ERIC</name>
<dbReference type="SUPFAM" id="SSF52096">
    <property type="entry name" value="ClpP/crotonase"/>
    <property type="match status" value="1"/>
</dbReference>
<evidence type="ECO:0000256" key="4">
    <source>
        <dbReference type="SAM" id="Phobius"/>
    </source>
</evidence>
<evidence type="ECO:0000313" key="6">
    <source>
        <dbReference type="EMBL" id="KAG5562192.1"/>
    </source>
</evidence>
<dbReference type="InterPro" id="IPR005151">
    <property type="entry name" value="Tail-specific_protease"/>
</dbReference>
<protein>
    <recommendedName>
        <fullName evidence="5">Tail specific protease domain-containing protein</fullName>
    </recommendedName>
</protein>
<keyword evidence="4" id="KW-0472">Membrane</keyword>
<dbReference type="CDD" id="cd07560">
    <property type="entry name" value="Peptidase_S41_CPP"/>
    <property type="match status" value="1"/>
</dbReference>
<evidence type="ECO:0000313" key="7">
    <source>
        <dbReference type="Proteomes" id="UP000823749"/>
    </source>
</evidence>
<dbReference type="EMBL" id="JACTNZ010000002">
    <property type="protein sequence ID" value="KAG5562192.1"/>
    <property type="molecule type" value="Genomic_DNA"/>
</dbReference>
<dbReference type="SMART" id="SM00245">
    <property type="entry name" value="TSPc"/>
    <property type="match status" value="1"/>
</dbReference>
<dbReference type="InterPro" id="IPR029045">
    <property type="entry name" value="ClpP/crotonase-like_dom_sf"/>
</dbReference>
<dbReference type="AlphaFoldDB" id="A0AAV6LB45"/>
<keyword evidence="3" id="KW-0720">Serine protease</keyword>
<dbReference type="Gene3D" id="3.90.226.10">
    <property type="entry name" value="2-enoyl-CoA Hydratase, Chain A, domain 1"/>
    <property type="match status" value="1"/>
</dbReference>
<organism evidence="6 7">
    <name type="scientific">Rhododendron griersonianum</name>
    <dbReference type="NCBI Taxonomy" id="479676"/>
    <lineage>
        <taxon>Eukaryota</taxon>
        <taxon>Viridiplantae</taxon>
        <taxon>Streptophyta</taxon>
        <taxon>Embryophyta</taxon>
        <taxon>Tracheophyta</taxon>
        <taxon>Spermatophyta</taxon>
        <taxon>Magnoliopsida</taxon>
        <taxon>eudicotyledons</taxon>
        <taxon>Gunneridae</taxon>
        <taxon>Pentapetalae</taxon>
        <taxon>asterids</taxon>
        <taxon>Ericales</taxon>
        <taxon>Ericaceae</taxon>
        <taxon>Ericoideae</taxon>
        <taxon>Rhodoreae</taxon>
        <taxon>Rhododendron</taxon>
    </lineage>
</organism>
<reference evidence="6" key="1">
    <citation type="submission" date="2020-08" db="EMBL/GenBank/DDBJ databases">
        <title>Plant Genome Project.</title>
        <authorList>
            <person name="Zhang R.-G."/>
        </authorList>
    </citation>
    <scope>NUCLEOTIDE SEQUENCE</scope>
    <source>
        <strain evidence="6">WSP0</strain>
        <tissue evidence="6">Leaf</tissue>
    </source>
</reference>
<dbReference type="FunFam" id="3.30.750.44:FF:000010">
    <property type="entry name" value="Carboxyl-terminal-processing peptidase 1 chloroplastic"/>
    <property type="match status" value="1"/>
</dbReference>